<evidence type="ECO:0000256" key="3">
    <source>
        <dbReference type="ARBA" id="ARBA00023002"/>
    </source>
</evidence>
<dbReference type="PIRSF" id="PIRSF000303">
    <property type="entry name" value="Glutathion_perox"/>
    <property type="match status" value="1"/>
</dbReference>
<dbReference type="GO" id="GO:0004601">
    <property type="term" value="F:peroxidase activity"/>
    <property type="evidence" value="ECO:0007669"/>
    <property type="project" value="UniProtKB-KW"/>
</dbReference>
<comment type="caution">
    <text evidence="6">The sequence shown here is derived from an EMBL/GenBank/DDBJ whole genome shotgun (WGS) entry which is preliminary data.</text>
</comment>
<dbReference type="InterPro" id="IPR000889">
    <property type="entry name" value="Glutathione_peroxidase"/>
</dbReference>
<comment type="similarity">
    <text evidence="1 4">Belongs to the glutathione peroxidase family.</text>
</comment>
<dbReference type="Gene3D" id="3.40.30.10">
    <property type="entry name" value="Glutaredoxin"/>
    <property type="match status" value="1"/>
</dbReference>
<evidence type="ECO:0000256" key="1">
    <source>
        <dbReference type="ARBA" id="ARBA00006926"/>
    </source>
</evidence>
<dbReference type="CDD" id="cd00340">
    <property type="entry name" value="GSH_Peroxidase"/>
    <property type="match status" value="1"/>
</dbReference>
<reference evidence="6 7" key="1">
    <citation type="submission" date="2020-08" db="EMBL/GenBank/DDBJ databases">
        <title>A Genomic Blueprint of the Chicken Gut Microbiome.</title>
        <authorList>
            <person name="Gilroy R."/>
            <person name="Ravi A."/>
            <person name="Getino M."/>
            <person name="Pursley I."/>
            <person name="Horton D.L."/>
            <person name="Alikhan N.-F."/>
            <person name="Baker D."/>
            <person name="Gharbi K."/>
            <person name="Hall N."/>
            <person name="Watson M."/>
            <person name="Adriaenssens E.M."/>
            <person name="Foster-Nyarko E."/>
            <person name="Jarju S."/>
            <person name="Secka A."/>
            <person name="Antonio M."/>
            <person name="Oren A."/>
            <person name="Chaudhuri R."/>
            <person name="La Ragione R.M."/>
            <person name="Hildebrand F."/>
            <person name="Pallen M.J."/>
        </authorList>
    </citation>
    <scope>NUCLEOTIDE SEQUENCE [LARGE SCALE GENOMIC DNA]</scope>
    <source>
        <strain evidence="6 7">Sa2BUA9</strain>
    </source>
</reference>
<dbReference type="PANTHER" id="PTHR11592:SF78">
    <property type="entry name" value="GLUTATHIONE PEROXIDASE"/>
    <property type="match status" value="1"/>
</dbReference>
<sequence length="183" mass="21183">MSIYDFDFKVPDISGNLVSLEKFKGNVVLIVNTASKCGFTYQYEDLQKLYDRYKNKGFVVLGFPTNHFDNQEPGTNEDINQFCKLNYGVQFPMFSKVKVRDEGAEPLFNYLTAVKPFKGFNNFHPSSRILSSLINEKVPHYMHGNSIKWNFTKFLLDRNGNVLHRFEPTTDTVDMEKDIEAIL</sequence>
<dbReference type="PRINTS" id="PR01011">
    <property type="entry name" value="GLUTPROXDASE"/>
</dbReference>
<dbReference type="InterPro" id="IPR013766">
    <property type="entry name" value="Thioredoxin_domain"/>
</dbReference>
<keyword evidence="6" id="KW-0436">Ligase</keyword>
<feature type="domain" description="Thioredoxin" evidence="5">
    <location>
        <begin position="1"/>
        <end position="183"/>
    </location>
</feature>
<dbReference type="InterPro" id="IPR036249">
    <property type="entry name" value="Thioredoxin-like_sf"/>
</dbReference>
<dbReference type="EMBL" id="JACSQO010000001">
    <property type="protein sequence ID" value="MBD7942596.1"/>
    <property type="molecule type" value="Genomic_DNA"/>
</dbReference>
<dbReference type="Proteomes" id="UP000640786">
    <property type="component" value="Unassembled WGS sequence"/>
</dbReference>
<evidence type="ECO:0000256" key="2">
    <source>
        <dbReference type="ARBA" id="ARBA00022559"/>
    </source>
</evidence>
<protein>
    <recommendedName>
        <fullName evidence="4">Glutathione peroxidase</fullName>
    </recommendedName>
</protein>
<keyword evidence="2 4" id="KW-0575">Peroxidase</keyword>
<dbReference type="PROSITE" id="PS51355">
    <property type="entry name" value="GLUTATHIONE_PEROXID_3"/>
    <property type="match status" value="1"/>
</dbReference>
<dbReference type="InterPro" id="IPR029759">
    <property type="entry name" value="GPX_AS"/>
</dbReference>
<dbReference type="PANTHER" id="PTHR11592">
    <property type="entry name" value="GLUTATHIONE PEROXIDASE"/>
    <property type="match status" value="1"/>
</dbReference>
<evidence type="ECO:0000256" key="4">
    <source>
        <dbReference type="RuleBase" id="RU000499"/>
    </source>
</evidence>
<keyword evidence="3 4" id="KW-0560">Oxidoreductase</keyword>
<dbReference type="Pfam" id="PF00255">
    <property type="entry name" value="GSHPx"/>
    <property type="match status" value="1"/>
</dbReference>
<organism evidence="6 7">
    <name type="scientific">Psychrobacillus faecigallinarum</name>
    <dbReference type="NCBI Taxonomy" id="2762235"/>
    <lineage>
        <taxon>Bacteria</taxon>
        <taxon>Bacillati</taxon>
        <taxon>Bacillota</taxon>
        <taxon>Bacilli</taxon>
        <taxon>Bacillales</taxon>
        <taxon>Bacillaceae</taxon>
        <taxon>Psychrobacillus</taxon>
    </lineage>
</organism>
<accession>A0ABR8R483</accession>
<name>A0ABR8R483_9BACI</name>
<keyword evidence="7" id="KW-1185">Reference proteome</keyword>
<proteinExistence type="inferred from homology"/>
<gene>
    <name evidence="6" type="ORF">H9650_00595</name>
</gene>
<dbReference type="PROSITE" id="PS00460">
    <property type="entry name" value="GLUTATHIONE_PEROXID_1"/>
    <property type="match status" value="1"/>
</dbReference>
<dbReference type="RefSeq" id="WP_144538147.1">
    <property type="nucleotide sequence ID" value="NZ_JACSQO010000001.1"/>
</dbReference>
<evidence type="ECO:0000313" key="6">
    <source>
        <dbReference type="EMBL" id="MBD7942596.1"/>
    </source>
</evidence>
<evidence type="ECO:0000313" key="7">
    <source>
        <dbReference type="Proteomes" id="UP000640786"/>
    </source>
</evidence>
<evidence type="ECO:0000259" key="5">
    <source>
        <dbReference type="PROSITE" id="PS51352"/>
    </source>
</evidence>
<dbReference type="PROSITE" id="PS51352">
    <property type="entry name" value="THIOREDOXIN_2"/>
    <property type="match status" value="1"/>
</dbReference>
<dbReference type="SUPFAM" id="SSF52833">
    <property type="entry name" value="Thioredoxin-like"/>
    <property type="match status" value="1"/>
</dbReference>
<dbReference type="GO" id="GO:0016874">
    <property type="term" value="F:ligase activity"/>
    <property type="evidence" value="ECO:0007669"/>
    <property type="project" value="UniProtKB-KW"/>
</dbReference>